<dbReference type="AlphaFoldDB" id="A0AA43TZQ9"/>
<organism evidence="1 2">
    <name type="scientific">Mycoplasmopsis arginini</name>
    <name type="common">Mycoplasma arginini</name>
    <dbReference type="NCBI Taxonomy" id="2094"/>
    <lineage>
        <taxon>Bacteria</taxon>
        <taxon>Bacillati</taxon>
        <taxon>Mycoplasmatota</taxon>
        <taxon>Mycoplasmoidales</taxon>
        <taxon>Metamycoplasmataceae</taxon>
        <taxon>Mycoplasmopsis</taxon>
    </lineage>
</organism>
<reference evidence="1" key="1">
    <citation type="submission" date="2022-11" db="EMBL/GenBank/DDBJ databases">
        <title>Draft genome of Mycoplasma arginini isolated from fly.</title>
        <authorList>
            <person name="Severgnini M."/>
            <person name="Gioia G."/>
            <person name="Cremonesi P."/>
            <person name="Moroni P."/>
            <person name="Addis M.F."/>
            <person name="Castiglioni B."/>
        </authorList>
    </citation>
    <scope>NUCLEOTIDE SEQUENCE</scope>
    <source>
        <strain evidence="1">QMP CG1-1632</strain>
    </source>
</reference>
<comment type="caution">
    <text evidence="1">The sequence shown here is derived from an EMBL/GenBank/DDBJ whole genome shotgun (WGS) entry which is preliminary data.</text>
</comment>
<proteinExistence type="predicted"/>
<sequence length="118" mass="13706">MFFWPLSDAWGSWKIIWIFLRKNLVLEREILRPLITLPSSVTNPLKSSYKRINERPTVVLPDPDSPINPTISPLFTLKLISSTALLTIPALLKYFLRDWISNIGLLVFIIYKYLSKAF</sequence>
<accession>A0AA43TZQ9</accession>
<evidence type="ECO:0000313" key="2">
    <source>
        <dbReference type="Proteomes" id="UP001162175"/>
    </source>
</evidence>
<name>A0AA43TZQ9_MYCAR</name>
<protein>
    <submittedName>
        <fullName evidence="1">Uncharacterized protein</fullName>
    </submittedName>
</protein>
<evidence type="ECO:0000313" key="1">
    <source>
        <dbReference type="EMBL" id="MDI3349645.1"/>
    </source>
</evidence>
<gene>
    <name evidence="1" type="ORF">DCBHLPFO_00755</name>
</gene>
<dbReference type="Proteomes" id="UP001162175">
    <property type="component" value="Unassembled WGS sequence"/>
</dbReference>
<dbReference type="EMBL" id="JAPFAR010000084">
    <property type="protein sequence ID" value="MDI3349645.1"/>
    <property type="molecule type" value="Genomic_DNA"/>
</dbReference>